<feature type="domain" description="Protein kinase" evidence="10">
    <location>
        <begin position="19"/>
        <end position="219"/>
    </location>
</feature>
<evidence type="ECO:0000313" key="12">
    <source>
        <dbReference type="Proteomes" id="UP000585614"/>
    </source>
</evidence>
<dbReference type="GO" id="GO:0005524">
    <property type="term" value="F:ATP binding"/>
    <property type="evidence" value="ECO:0007669"/>
    <property type="project" value="UniProtKB-UniRule"/>
</dbReference>
<reference evidence="11 12" key="1">
    <citation type="journal article" date="2020" name="Nature">
        <title>Six reference-quality genomes reveal evolution of bat adaptations.</title>
        <authorList>
            <person name="Jebb D."/>
            <person name="Huang Z."/>
            <person name="Pippel M."/>
            <person name="Hughes G.M."/>
            <person name="Lavrichenko K."/>
            <person name="Devanna P."/>
            <person name="Winkler S."/>
            <person name="Jermiin L.S."/>
            <person name="Skirmuntt E.C."/>
            <person name="Katzourakis A."/>
            <person name="Burkitt-Gray L."/>
            <person name="Ray D.A."/>
            <person name="Sullivan K.A.M."/>
            <person name="Roscito J.G."/>
            <person name="Kirilenko B.M."/>
            <person name="Davalos L.M."/>
            <person name="Corthals A.P."/>
            <person name="Power M.L."/>
            <person name="Jones G."/>
            <person name="Ransome R.D."/>
            <person name="Dechmann D.K.N."/>
            <person name="Locatelli A.G."/>
            <person name="Puechmaille S.J."/>
            <person name="Fedrigo O."/>
            <person name="Jarvis E.D."/>
            <person name="Hiller M."/>
            <person name="Vernes S.C."/>
            <person name="Myers E.W."/>
            <person name="Teeling E.C."/>
        </authorList>
    </citation>
    <scope>NUCLEOTIDE SEQUENCE [LARGE SCALE GENOMIC DNA]</scope>
    <source>
        <strain evidence="11">MRhiFer1</strain>
        <tissue evidence="11">Lung</tissue>
    </source>
</reference>
<dbReference type="FunFam" id="1.10.510.10:FF:000571">
    <property type="entry name" value="Maternal embryonic leucine zipper kinase"/>
    <property type="match status" value="1"/>
</dbReference>
<dbReference type="InterPro" id="IPR000719">
    <property type="entry name" value="Prot_kinase_dom"/>
</dbReference>
<accession>A0A7J7S7T6</accession>
<keyword evidence="6 9" id="KW-0067">ATP-binding</keyword>
<evidence type="ECO:0000313" key="11">
    <source>
        <dbReference type="EMBL" id="KAF6284462.1"/>
    </source>
</evidence>
<keyword evidence="4 9" id="KW-0547">Nucleotide-binding</keyword>
<evidence type="ECO:0000256" key="7">
    <source>
        <dbReference type="ARBA" id="ARBA00047899"/>
    </source>
</evidence>
<comment type="caution">
    <text evidence="11">The sequence shown here is derived from an EMBL/GenBank/DDBJ whole genome shotgun (WGS) entry which is preliminary data.</text>
</comment>
<evidence type="ECO:0000256" key="5">
    <source>
        <dbReference type="ARBA" id="ARBA00022777"/>
    </source>
</evidence>
<dbReference type="Gene3D" id="1.10.510.10">
    <property type="entry name" value="Transferase(Phosphotransferase) domain 1"/>
    <property type="match status" value="2"/>
</dbReference>
<dbReference type="PROSITE" id="PS00107">
    <property type="entry name" value="PROTEIN_KINASE_ATP"/>
    <property type="match status" value="1"/>
</dbReference>
<keyword evidence="5" id="KW-0418">Kinase</keyword>
<dbReference type="EMBL" id="JACAGC010000023">
    <property type="protein sequence ID" value="KAF6284462.1"/>
    <property type="molecule type" value="Genomic_DNA"/>
</dbReference>
<dbReference type="InterPro" id="IPR011009">
    <property type="entry name" value="Kinase-like_dom_sf"/>
</dbReference>
<name>A0A7J7S7T6_RHIFE</name>
<evidence type="ECO:0000256" key="3">
    <source>
        <dbReference type="ARBA" id="ARBA00022679"/>
    </source>
</evidence>
<feature type="binding site" evidence="9">
    <location>
        <position position="48"/>
    </location>
    <ligand>
        <name>ATP</name>
        <dbReference type="ChEBI" id="CHEBI:30616"/>
    </ligand>
</feature>
<dbReference type="Pfam" id="PF00069">
    <property type="entry name" value="Pkinase"/>
    <property type="match status" value="1"/>
</dbReference>
<protein>
    <recommendedName>
        <fullName evidence="1">non-specific serine/threonine protein kinase</fullName>
        <ecNumber evidence="1">2.7.11.1</ecNumber>
    </recommendedName>
</protein>
<dbReference type="Proteomes" id="UP000585614">
    <property type="component" value="Unassembled WGS sequence"/>
</dbReference>
<dbReference type="AlphaFoldDB" id="A0A7J7S7T6"/>
<gene>
    <name evidence="11" type="ORF">mRhiFer1_009225</name>
</gene>
<dbReference type="PROSITE" id="PS50011">
    <property type="entry name" value="PROTEIN_KINASE_DOM"/>
    <property type="match status" value="1"/>
</dbReference>
<evidence type="ECO:0000256" key="6">
    <source>
        <dbReference type="ARBA" id="ARBA00022840"/>
    </source>
</evidence>
<sequence>MLHDFTDILVDQEPHSAYYELQGTIGKGTFAKVVLGKHILMELKVAVKIIDQRVFYGMRRSLLQEVHCMADLKHANIVQLFHVISIAESLFLVMELVPRGDMLRYLYDHGRMSEDKARGVFQQLVSAVHYCHEKGIAHRDLKPQKCAVRHSAPELFLGQTYEGRAVDIWSLGVLRYKMLTNTVSFKAMDWGELRQKVVSGQYVVPSYLCIEVENFQKNC</sequence>
<evidence type="ECO:0000259" key="10">
    <source>
        <dbReference type="PROSITE" id="PS50011"/>
    </source>
</evidence>
<dbReference type="GO" id="GO:0005737">
    <property type="term" value="C:cytoplasm"/>
    <property type="evidence" value="ECO:0007669"/>
    <property type="project" value="TreeGrafter"/>
</dbReference>
<evidence type="ECO:0000256" key="1">
    <source>
        <dbReference type="ARBA" id="ARBA00012513"/>
    </source>
</evidence>
<organism evidence="11 12">
    <name type="scientific">Rhinolophus ferrumequinum</name>
    <name type="common">Greater horseshoe bat</name>
    <dbReference type="NCBI Taxonomy" id="59479"/>
    <lineage>
        <taxon>Eukaryota</taxon>
        <taxon>Metazoa</taxon>
        <taxon>Chordata</taxon>
        <taxon>Craniata</taxon>
        <taxon>Vertebrata</taxon>
        <taxon>Euteleostomi</taxon>
        <taxon>Mammalia</taxon>
        <taxon>Eutheria</taxon>
        <taxon>Laurasiatheria</taxon>
        <taxon>Chiroptera</taxon>
        <taxon>Yinpterochiroptera</taxon>
        <taxon>Rhinolophoidea</taxon>
        <taxon>Rhinolophidae</taxon>
        <taxon>Rhinolophinae</taxon>
        <taxon>Rhinolophus</taxon>
    </lineage>
</organism>
<keyword evidence="2" id="KW-0723">Serine/threonine-protein kinase</keyword>
<dbReference type="GO" id="GO:0004674">
    <property type="term" value="F:protein serine/threonine kinase activity"/>
    <property type="evidence" value="ECO:0007669"/>
    <property type="project" value="UniProtKB-KW"/>
</dbReference>
<comment type="catalytic activity">
    <reaction evidence="7">
        <text>L-threonyl-[protein] + ATP = O-phospho-L-threonyl-[protein] + ADP + H(+)</text>
        <dbReference type="Rhea" id="RHEA:46608"/>
        <dbReference type="Rhea" id="RHEA-COMP:11060"/>
        <dbReference type="Rhea" id="RHEA-COMP:11605"/>
        <dbReference type="ChEBI" id="CHEBI:15378"/>
        <dbReference type="ChEBI" id="CHEBI:30013"/>
        <dbReference type="ChEBI" id="CHEBI:30616"/>
        <dbReference type="ChEBI" id="CHEBI:61977"/>
        <dbReference type="ChEBI" id="CHEBI:456216"/>
        <dbReference type="EC" id="2.7.11.1"/>
    </reaction>
</comment>
<dbReference type="GO" id="GO:0035556">
    <property type="term" value="P:intracellular signal transduction"/>
    <property type="evidence" value="ECO:0007669"/>
    <property type="project" value="TreeGrafter"/>
</dbReference>
<dbReference type="EC" id="2.7.11.1" evidence="1"/>
<evidence type="ECO:0000256" key="2">
    <source>
        <dbReference type="ARBA" id="ARBA00022527"/>
    </source>
</evidence>
<dbReference type="PANTHER" id="PTHR24346">
    <property type="entry name" value="MAP/MICROTUBULE AFFINITY-REGULATING KINASE"/>
    <property type="match status" value="1"/>
</dbReference>
<evidence type="ECO:0000256" key="8">
    <source>
        <dbReference type="ARBA" id="ARBA00048679"/>
    </source>
</evidence>
<dbReference type="PANTHER" id="PTHR24346:SF95">
    <property type="entry name" value="SPERM MOTILITY KINASE 3A"/>
    <property type="match status" value="1"/>
</dbReference>
<dbReference type="FunFam" id="3.30.200.20:FF:000003">
    <property type="entry name" value="Non-specific serine/threonine protein kinase"/>
    <property type="match status" value="1"/>
</dbReference>
<dbReference type="SUPFAM" id="SSF56112">
    <property type="entry name" value="Protein kinase-like (PK-like)"/>
    <property type="match status" value="1"/>
</dbReference>
<evidence type="ECO:0000256" key="4">
    <source>
        <dbReference type="ARBA" id="ARBA00022741"/>
    </source>
</evidence>
<dbReference type="SMART" id="SM00220">
    <property type="entry name" value="S_TKc"/>
    <property type="match status" value="1"/>
</dbReference>
<dbReference type="InterPro" id="IPR017441">
    <property type="entry name" value="Protein_kinase_ATP_BS"/>
</dbReference>
<keyword evidence="3" id="KW-0808">Transferase</keyword>
<evidence type="ECO:0000256" key="9">
    <source>
        <dbReference type="PROSITE-ProRule" id="PRU10141"/>
    </source>
</evidence>
<comment type="catalytic activity">
    <reaction evidence="8">
        <text>L-seryl-[protein] + ATP = O-phospho-L-seryl-[protein] + ADP + H(+)</text>
        <dbReference type="Rhea" id="RHEA:17989"/>
        <dbReference type="Rhea" id="RHEA-COMP:9863"/>
        <dbReference type="Rhea" id="RHEA-COMP:11604"/>
        <dbReference type="ChEBI" id="CHEBI:15378"/>
        <dbReference type="ChEBI" id="CHEBI:29999"/>
        <dbReference type="ChEBI" id="CHEBI:30616"/>
        <dbReference type="ChEBI" id="CHEBI:83421"/>
        <dbReference type="ChEBI" id="CHEBI:456216"/>
        <dbReference type="EC" id="2.7.11.1"/>
    </reaction>
</comment>
<proteinExistence type="predicted"/>